<name>A0A3G5FH88_TETHA</name>
<dbReference type="Proteomes" id="UP000280475">
    <property type="component" value="Chromosome"/>
</dbReference>
<evidence type="ECO:0000256" key="5">
    <source>
        <dbReference type="SAM" id="Phobius"/>
    </source>
</evidence>
<proteinExistence type="predicted"/>
<feature type="transmembrane region" description="Helical" evidence="5">
    <location>
        <begin position="184"/>
        <end position="207"/>
    </location>
</feature>
<keyword evidence="2 5" id="KW-0812">Transmembrane</keyword>
<protein>
    <submittedName>
        <fullName evidence="7">FUSC family protein</fullName>
    </submittedName>
</protein>
<feature type="transmembrane region" description="Helical" evidence="5">
    <location>
        <begin position="145"/>
        <end position="163"/>
    </location>
</feature>
<keyword evidence="4 5" id="KW-0472">Membrane</keyword>
<evidence type="ECO:0000313" key="7">
    <source>
        <dbReference type="EMBL" id="AYW49488.1"/>
    </source>
</evidence>
<evidence type="ECO:0000259" key="6">
    <source>
        <dbReference type="Pfam" id="PF13515"/>
    </source>
</evidence>
<dbReference type="AlphaFoldDB" id="A0A3G5FH88"/>
<feature type="transmembrane region" description="Helical" evidence="5">
    <location>
        <begin position="92"/>
        <end position="112"/>
    </location>
</feature>
<dbReference type="EMBL" id="CP027768">
    <property type="protein sequence ID" value="AYW49488.1"/>
    <property type="molecule type" value="Genomic_DNA"/>
</dbReference>
<feature type="transmembrane region" description="Helical" evidence="5">
    <location>
        <begin position="281"/>
        <end position="298"/>
    </location>
</feature>
<feature type="domain" description="Integral membrane bound transporter" evidence="6">
    <location>
        <begin position="199"/>
        <end position="324"/>
    </location>
</feature>
<dbReference type="Pfam" id="PF13515">
    <property type="entry name" value="FUSC_2"/>
    <property type="match status" value="1"/>
</dbReference>
<evidence type="ECO:0000256" key="1">
    <source>
        <dbReference type="ARBA" id="ARBA00004141"/>
    </source>
</evidence>
<evidence type="ECO:0000256" key="4">
    <source>
        <dbReference type="ARBA" id="ARBA00023136"/>
    </source>
</evidence>
<evidence type="ECO:0000256" key="3">
    <source>
        <dbReference type="ARBA" id="ARBA00022989"/>
    </source>
</evidence>
<feature type="transmembrane region" description="Helical" evidence="5">
    <location>
        <begin position="239"/>
        <end position="269"/>
    </location>
</feature>
<feature type="transmembrane region" description="Helical" evidence="5">
    <location>
        <begin position="310"/>
        <end position="333"/>
    </location>
</feature>
<feature type="transmembrane region" description="Helical" evidence="5">
    <location>
        <begin position="66"/>
        <end position="86"/>
    </location>
</feature>
<sequence length="351" mass="39281">MKNNFFKDLLHLHKPNFNAVQLFGTILCMTFIFFIGYFSHNMSIASFGFLGIFILMYYENIPLKNLLHRFTAITLFILTSFSAGILTSSASWFTPIIIGLIAFFGRVFFRLYNIKKPGVFFCILVAAMGTNINVPLNQVPILCSYYVLGAVIAMLMAIIVHFAEKEAPEVLEEKSISQHVYEDPGVFIDGIFYGSTLFLAVYLSSGLQLQNPYWMVISCAAILQGDNLRAILQRNIQRILGTVIGIGIAAVLLYTPLTTLETIFIIITLFTISQIAVRTNYGLSAFFTTPMALLLASLTKEIDVPSLLQYRFIGIALGSLLGAFSAFLITIGLKFYNRSFHLHESFDKDPN</sequence>
<dbReference type="GO" id="GO:0016020">
    <property type="term" value="C:membrane"/>
    <property type="evidence" value="ECO:0007669"/>
    <property type="project" value="UniProtKB-SubCell"/>
</dbReference>
<feature type="transmembrane region" description="Helical" evidence="5">
    <location>
        <begin position="20"/>
        <end position="38"/>
    </location>
</feature>
<organism evidence="7 8">
    <name type="scientific">Tetragenococcus halophilus</name>
    <name type="common">Pediococcus halophilus</name>
    <dbReference type="NCBI Taxonomy" id="51669"/>
    <lineage>
        <taxon>Bacteria</taxon>
        <taxon>Bacillati</taxon>
        <taxon>Bacillota</taxon>
        <taxon>Bacilli</taxon>
        <taxon>Lactobacillales</taxon>
        <taxon>Enterococcaceae</taxon>
        <taxon>Tetragenococcus</taxon>
    </lineage>
</organism>
<reference evidence="7 8" key="1">
    <citation type="journal article" date="2012" name="Int. J. Syst. Evol. Microbiol.">
        <title>Characterization of Tetragenococcus strains from sugar thick juice reveals a novel species, Tetragenococcus osmophilus sp. nov., and divides Tetragenococcus halophilus into two subspecies, T. halophilus subsp. halophilus subsp. nov. and T. halophilus subsp. flandriensis subsp. nov.</title>
        <authorList>
            <person name="Juste A."/>
            <person name="Van Trappen S."/>
            <person name="Verreth C."/>
            <person name="Cleenwerck I."/>
            <person name="De Vos P."/>
            <person name="Lievens B."/>
            <person name="Willems K.A."/>
        </authorList>
    </citation>
    <scope>NUCLEOTIDE SEQUENCE [LARGE SCALE GENOMIC DNA]</scope>
    <source>
        <strain evidence="7 8">LMG 26042</strain>
    </source>
</reference>
<keyword evidence="3 5" id="KW-1133">Transmembrane helix</keyword>
<dbReference type="RefSeq" id="WP_103891999.1">
    <property type="nucleotide sequence ID" value="NZ_CP027768.1"/>
</dbReference>
<comment type="subcellular location">
    <subcellularLocation>
        <location evidence="1">Membrane</location>
        <topology evidence="1">Multi-pass membrane protein</topology>
    </subcellularLocation>
</comment>
<evidence type="ECO:0000313" key="8">
    <source>
        <dbReference type="Proteomes" id="UP000280475"/>
    </source>
</evidence>
<feature type="transmembrane region" description="Helical" evidence="5">
    <location>
        <begin position="44"/>
        <end position="59"/>
    </location>
</feature>
<accession>A0A3G5FH88</accession>
<evidence type="ECO:0000256" key="2">
    <source>
        <dbReference type="ARBA" id="ARBA00022692"/>
    </source>
</evidence>
<gene>
    <name evidence="7" type="ORF">C7H83_02780</name>
</gene>
<dbReference type="InterPro" id="IPR049453">
    <property type="entry name" value="Memb_transporter_dom"/>
</dbReference>